<dbReference type="OrthoDB" id="167809at2759"/>
<sequence>MPPALLIIDLQNDFVSSTGTLKKAHIPIDSLLSHLTTLCAAFKAHKWPICAIRSEYLDQPSASPSSERPVRYLAHPPGDEFQDVPTNDAHLSSTHVGKRKFCAPESHGAEFPPKVQELVREYADETVTKNWYSAFTETDLHKWLQERDVGSGPLYFAGVTTNNCVLSSLTDAFFYGRYHVHDNGSARTGRNEGEDAVLGQWLYT</sequence>
<dbReference type="EMBL" id="KV745022">
    <property type="protein sequence ID" value="OCK79118.1"/>
    <property type="molecule type" value="Genomic_DNA"/>
</dbReference>
<comment type="similarity">
    <text evidence="1">Belongs to the isochorismatase family.</text>
</comment>
<accession>A0A8E2E8C1</accession>
<evidence type="ECO:0000256" key="2">
    <source>
        <dbReference type="ARBA" id="ARBA00022801"/>
    </source>
</evidence>
<keyword evidence="2 4" id="KW-0378">Hydrolase</keyword>
<dbReference type="InterPro" id="IPR050272">
    <property type="entry name" value="Isochorismatase-like_hydrls"/>
</dbReference>
<dbReference type="SUPFAM" id="SSF52499">
    <property type="entry name" value="Isochorismatase-like hydrolases"/>
    <property type="match status" value="1"/>
</dbReference>
<dbReference type="InterPro" id="IPR000868">
    <property type="entry name" value="Isochorismatase-like_dom"/>
</dbReference>
<evidence type="ECO:0000313" key="4">
    <source>
        <dbReference type="EMBL" id="OCK79118.1"/>
    </source>
</evidence>
<dbReference type="GO" id="GO:0016787">
    <property type="term" value="F:hydrolase activity"/>
    <property type="evidence" value="ECO:0007669"/>
    <property type="project" value="UniProtKB-KW"/>
</dbReference>
<dbReference type="Pfam" id="PF00857">
    <property type="entry name" value="Isochorismatase"/>
    <property type="match status" value="1"/>
</dbReference>
<organism evidence="4 5">
    <name type="scientific">Lepidopterella palustris CBS 459.81</name>
    <dbReference type="NCBI Taxonomy" id="1314670"/>
    <lineage>
        <taxon>Eukaryota</taxon>
        <taxon>Fungi</taxon>
        <taxon>Dikarya</taxon>
        <taxon>Ascomycota</taxon>
        <taxon>Pezizomycotina</taxon>
        <taxon>Dothideomycetes</taxon>
        <taxon>Pleosporomycetidae</taxon>
        <taxon>Mytilinidiales</taxon>
        <taxon>Argynnaceae</taxon>
        <taxon>Lepidopterella</taxon>
    </lineage>
</organism>
<proteinExistence type="inferred from homology"/>
<gene>
    <name evidence="4" type="ORF">K432DRAFT_383365</name>
</gene>
<evidence type="ECO:0000259" key="3">
    <source>
        <dbReference type="Pfam" id="PF00857"/>
    </source>
</evidence>
<reference evidence="4 5" key="1">
    <citation type="journal article" date="2016" name="Nat. Commun.">
        <title>Ectomycorrhizal ecology is imprinted in the genome of the dominant symbiotic fungus Cenococcum geophilum.</title>
        <authorList>
            <consortium name="DOE Joint Genome Institute"/>
            <person name="Peter M."/>
            <person name="Kohler A."/>
            <person name="Ohm R.A."/>
            <person name="Kuo A."/>
            <person name="Krutzmann J."/>
            <person name="Morin E."/>
            <person name="Arend M."/>
            <person name="Barry K.W."/>
            <person name="Binder M."/>
            <person name="Choi C."/>
            <person name="Clum A."/>
            <person name="Copeland A."/>
            <person name="Grisel N."/>
            <person name="Haridas S."/>
            <person name="Kipfer T."/>
            <person name="LaButti K."/>
            <person name="Lindquist E."/>
            <person name="Lipzen A."/>
            <person name="Maire R."/>
            <person name="Meier B."/>
            <person name="Mihaltcheva S."/>
            <person name="Molinier V."/>
            <person name="Murat C."/>
            <person name="Poggeler S."/>
            <person name="Quandt C.A."/>
            <person name="Sperisen C."/>
            <person name="Tritt A."/>
            <person name="Tisserant E."/>
            <person name="Crous P.W."/>
            <person name="Henrissat B."/>
            <person name="Nehls U."/>
            <person name="Egli S."/>
            <person name="Spatafora J.W."/>
            <person name="Grigoriev I.V."/>
            <person name="Martin F.M."/>
        </authorList>
    </citation>
    <scope>NUCLEOTIDE SEQUENCE [LARGE SCALE GENOMIC DNA]</scope>
    <source>
        <strain evidence="4 5">CBS 459.81</strain>
    </source>
</reference>
<evidence type="ECO:0000256" key="1">
    <source>
        <dbReference type="ARBA" id="ARBA00006336"/>
    </source>
</evidence>
<evidence type="ECO:0000313" key="5">
    <source>
        <dbReference type="Proteomes" id="UP000250266"/>
    </source>
</evidence>
<dbReference type="CDD" id="cd00431">
    <property type="entry name" value="cysteine_hydrolases"/>
    <property type="match status" value="1"/>
</dbReference>
<dbReference type="AlphaFoldDB" id="A0A8E2E8C1"/>
<dbReference type="InterPro" id="IPR036380">
    <property type="entry name" value="Isochorismatase-like_sf"/>
</dbReference>
<dbReference type="Proteomes" id="UP000250266">
    <property type="component" value="Unassembled WGS sequence"/>
</dbReference>
<feature type="domain" description="Isochorismatase-like" evidence="3">
    <location>
        <begin position="4"/>
        <end position="176"/>
    </location>
</feature>
<protein>
    <submittedName>
        <fullName evidence="4">Isochorismatase hydrolase</fullName>
    </submittedName>
</protein>
<dbReference type="PANTHER" id="PTHR43540">
    <property type="entry name" value="PEROXYUREIDOACRYLATE/UREIDOACRYLATE AMIDOHYDROLASE-RELATED"/>
    <property type="match status" value="1"/>
</dbReference>
<name>A0A8E2E8C1_9PEZI</name>
<dbReference type="Gene3D" id="3.40.50.850">
    <property type="entry name" value="Isochorismatase-like"/>
    <property type="match status" value="1"/>
</dbReference>
<keyword evidence="5" id="KW-1185">Reference proteome</keyword>